<keyword evidence="3" id="KW-0012">Acyltransferase</keyword>
<dbReference type="PANTHER" id="PTHR23028">
    <property type="entry name" value="ACETYLTRANSFERASE"/>
    <property type="match status" value="1"/>
</dbReference>
<dbReference type="Pfam" id="PF01757">
    <property type="entry name" value="Acyl_transf_3"/>
    <property type="match status" value="1"/>
</dbReference>
<feature type="transmembrane region" description="Helical" evidence="1">
    <location>
        <begin position="125"/>
        <end position="146"/>
    </location>
</feature>
<organism evidence="3 4">
    <name type="scientific">Sphingomonas aurea</name>
    <dbReference type="NCBI Taxonomy" id="3063994"/>
    <lineage>
        <taxon>Bacteria</taxon>
        <taxon>Pseudomonadati</taxon>
        <taxon>Pseudomonadota</taxon>
        <taxon>Alphaproteobacteria</taxon>
        <taxon>Sphingomonadales</taxon>
        <taxon>Sphingomonadaceae</taxon>
        <taxon>Sphingomonas</taxon>
    </lineage>
</organism>
<evidence type="ECO:0000256" key="1">
    <source>
        <dbReference type="SAM" id="Phobius"/>
    </source>
</evidence>
<feature type="transmembrane region" description="Helical" evidence="1">
    <location>
        <begin position="360"/>
        <end position="379"/>
    </location>
</feature>
<feature type="transmembrane region" description="Helical" evidence="1">
    <location>
        <begin position="186"/>
        <end position="205"/>
    </location>
</feature>
<evidence type="ECO:0000313" key="3">
    <source>
        <dbReference type="EMBL" id="MDP1028040.1"/>
    </source>
</evidence>
<comment type="caution">
    <text evidence="3">The sequence shown here is derived from an EMBL/GenBank/DDBJ whole genome shotgun (WGS) entry which is preliminary data.</text>
</comment>
<dbReference type="RefSeq" id="WP_305173744.1">
    <property type="nucleotide sequence ID" value="NZ_JAUUDS010000006.1"/>
</dbReference>
<keyword evidence="3" id="KW-0808">Transferase</keyword>
<dbReference type="Proteomes" id="UP001230685">
    <property type="component" value="Unassembled WGS sequence"/>
</dbReference>
<keyword evidence="1" id="KW-0472">Membrane</keyword>
<feature type="transmembrane region" description="Helical" evidence="1">
    <location>
        <begin position="277"/>
        <end position="294"/>
    </location>
</feature>
<keyword evidence="1" id="KW-1133">Transmembrane helix</keyword>
<reference evidence="3 4" key="1">
    <citation type="submission" date="2023-07" db="EMBL/GenBank/DDBJ databases">
        <authorList>
            <person name="Kim M.K."/>
        </authorList>
    </citation>
    <scope>NUCLEOTIDE SEQUENCE [LARGE SCALE GENOMIC DNA]</scope>
    <source>
        <strain evidence="3 4">KR1UV-12</strain>
    </source>
</reference>
<dbReference type="InterPro" id="IPR050879">
    <property type="entry name" value="Acyltransferase_3"/>
</dbReference>
<feature type="transmembrane region" description="Helical" evidence="1">
    <location>
        <begin position="84"/>
        <end position="104"/>
    </location>
</feature>
<name>A0ABT9EMF6_9SPHN</name>
<protein>
    <submittedName>
        <fullName evidence="3">Acyltransferase</fullName>
        <ecNumber evidence="3">2.3.-.-</ecNumber>
    </submittedName>
</protein>
<accession>A0ABT9EMF6</accession>
<feature type="domain" description="Acyltransferase 3" evidence="2">
    <location>
        <begin position="47"/>
        <end position="378"/>
    </location>
</feature>
<dbReference type="PANTHER" id="PTHR23028:SF53">
    <property type="entry name" value="ACYL_TRANSF_3 DOMAIN-CONTAINING PROTEIN"/>
    <property type="match status" value="1"/>
</dbReference>
<dbReference type="EC" id="2.3.-.-" evidence="3"/>
<feature type="transmembrane region" description="Helical" evidence="1">
    <location>
        <begin position="212"/>
        <end position="229"/>
    </location>
</feature>
<feature type="transmembrane region" description="Helical" evidence="1">
    <location>
        <begin position="300"/>
        <end position="319"/>
    </location>
</feature>
<feature type="transmembrane region" description="Helical" evidence="1">
    <location>
        <begin position="241"/>
        <end position="265"/>
    </location>
</feature>
<evidence type="ECO:0000259" key="2">
    <source>
        <dbReference type="Pfam" id="PF01757"/>
    </source>
</evidence>
<feature type="transmembrane region" description="Helical" evidence="1">
    <location>
        <begin position="50"/>
        <end position="69"/>
    </location>
</feature>
<keyword evidence="1" id="KW-0812">Transmembrane</keyword>
<dbReference type="GO" id="GO:0016746">
    <property type="term" value="F:acyltransferase activity"/>
    <property type="evidence" value="ECO:0007669"/>
    <property type="project" value="UniProtKB-KW"/>
</dbReference>
<proteinExistence type="predicted"/>
<dbReference type="EMBL" id="JAUUDS010000006">
    <property type="protein sequence ID" value="MDP1028040.1"/>
    <property type="molecule type" value="Genomic_DNA"/>
</dbReference>
<evidence type="ECO:0000313" key="4">
    <source>
        <dbReference type="Proteomes" id="UP001230685"/>
    </source>
</evidence>
<gene>
    <name evidence="3" type="ORF">Q5H91_12520</name>
</gene>
<dbReference type="InterPro" id="IPR002656">
    <property type="entry name" value="Acyl_transf_3_dom"/>
</dbReference>
<sequence>MAEPRQELHASVATDFGEGGAARRIIGRRRTADAPLLMTNILNGDNNVTVARLMLALMVLWSHSFAIYLGDEGIEPIAQLTRGLYNAGNVGVACFLILSGALILRSWESSSSAWRFTVKRAQRLYPAYLVAVFAGAYIVAPIYAGLDPWGLLRQSFPTWLGANLVFRGYAPVDQVFEGAPIAAINGSLWSIWYEVFCYIGLVAGVSLLRQRFVVGCWVVLAILTAAKIYADLTGWNPGFGIIGAVVGWPLLWFSVAGWFVTGMLFHAYRTAIPRSPLILLGIAVAWLAATWLPSQQLTARILMDVIYTPGLAYILFYVCSTPKTSVEMRARANDLSYGMYLYAFPTQQIIRAELGPGQPFLVYFALSATCTLVLSIVSWKLVERPFMAGGYAKAAQRARDAQAKLHQR</sequence>
<keyword evidence="4" id="KW-1185">Reference proteome</keyword>